<accession>A0A0N4XTI5</accession>
<gene>
    <name evidence="1" type="ORF">NBR_LOCUS5918</name>
</gene>
<reference evidence="3" key="1">
    <citation type="submission" date="2017-02" db="UniProtKB">
        <authorList>
            <consortium name="WormBaseParasite"/>
        </authorList>
    </citation>
    <scope>IDENTIFICATION</scope>
</reference>
<organism evidence="3">
    <name type="scientific">Nippostrongylus brasiliensis</name>
    <name type="common">Rat hookworm</name>
    <dbReference type="NCBI Taxonomy" id="27835"/>
    <lineage>
        <taxon>Eukaryota</taxon>
        <taxon>Metazoa</taxon>
        <taxon>Ecdysozoa</taxon>
        <taxon>Nematoda</taxon>
        <taxon>Chromadorea</taxon>
        <taxon>Rhabditida</taxon>
        <taxon>Rhabditina</taxon>
        <taxon>Rhabditomorpha</taxon>
        <taxon>Strongyloidea</taxon>
        <taxon>Heligmosomidae</taxon>
        <taxon>Nippostrongylus</taxon>
    </lineage>
</organism>
<evidence type="ECO:0000313" key="3">
    <source>
        <dbReference type="WBParaSite" id="NBR_0000591701-mRNA-1"/>
    </source>
</evidence>
<dbReference type="WBParaSite" id="NBR_0000591701-mRNA-1">
    <property type="protein sequence ID" value="NBR_0000591701-mRNA-1"/>
    <property type="gene ID" value="NBR_0000591701"/>
</dbReference>
<keyword evidence="2" id="KW-1185">Reference proteome</keyword>
<name>A0A0N4XTI5_NIPBR</name>
<sequence>MQSDDVDLSFVEVANHYSEKEWNEVLKCRQALHKQTWLDWTVVHRVRVRVGAGCRLTASAPIRCLNKSRR</sequence>
<evidence type="ECO:0000313" key="2">
    <source>
        <dbReference type="Proteomes" id="UP000271162"/>
    </source>
</evidence>
<dbReference type="AlphaFoldDB" id="A0A0N4XTI5"/>
<reference evidence="1 2" key="2">
    <citation type="submission" date="2018-11" db="EMBL/GenBank/DDBJ databases">
        <authorList>
            <consortium name="Pathogen Informatics"/>
        </authorList>
    </citation>
    <scope>NUCLEOTIDE SEQUENCE [LARGE SCALE GENOMIC DNA]</scope>
</reference>
<protein>
    <submittedName>
        <fullName evidence="3">KRAB domain-containing protein</fullName>
    </submittedName>
</protein>
<dbReference type="EMBL" id="UYSL01019765">
    <property type="protein sequence ID" value="VDL69507.1"/>
    <property type="molecule type" value="Genomic_DNA"/>
</dbReference>
<dbReference type="Proteomes" id="UP000271162">
    <property type="component" value="Unassembled WGS sequence"/>
</dbReference>
<proteinExistence type="predicted"/>
<evidence type="ECO:0000313" key="1">
    <source>
        <dbReference type="EMBL" id="VDL69507.1"/>
    </source>
</evidence>